<comment type="caution">
    <text evidence="2">The sequence shown here is derived from an EMBL/GenBank/DDBJ whole genome shotgun (WGS) entry which is preliminary data.</text>
</comment>
<dbReference type="InterPro" id="IPR049221">
    <property type="entry name" value="DUF6869"/>
</dbReference>
<reference evidence="3" key="1">
    <citation type="journal article" date="2019" name="Int. J. Syst. Evol. Microbiol.">
        <title>The Global Catalogue of Microorganisms (GCM) 10K type strain sequencing project: providing services to taxonomists for standard genome sequencing and annotation.</title>
        <authorList>
            <consortium name="The Broad Institute Genomics Platform"/>
            <consortium name="The Broad Institute Genome Sequencing Center for Infectious Disease"/>
            <person name="Wu L."/>
            <person name="Ma J."/>
        </authorList>
    </citation>
    <scope>NUCLEOTIDE SEQUENCE [LARGE SCALE GENOMIC DNA]</scope>
    <source>
        <strain evidence="3">CGMCC 1.12477</strain>
    </source>
</reference>
<evidence type="ECO:0000259" key="1">
    <source>
        <dbReference type="Pfam" id="PF21746"/>
    </source>
</evidence>
<sequence length="163" mass="17408">MSDIPRSLVAQLLDVSPETLPAGDLPADRLAHHLLTYLRDTAADDPSEQALRTHPQAWAMALTDRLCADHPDTGLDLTLAALPLCDSPDDVAMLAAGPLEDLLATHGPALIDRIETLGPTTPRLRFALSGTWPDRINPLVWARVQAARDPGPDLDAGDPLPPA</sequence>
<protein>
    <submittedName>
        <fullName evidence="2">DUF6869 domain-containing protein</fullName>
    </submittedName>
</protein>
<dbReference type="Pfam" id="PF21746">
    <property type="entry name" value="DUF6869"/>
    <property type="match status" value="1"/>
</dbReference>
<keyword evidence="3" id="KW-1185">Reference proteome</keyword>
<evidence type="ECO:0000313" key="2">
    <source>
        <dbReference type="EMBL" id="MFD1508989.1"/>
    </source>
</evidence>
<gene>
    <name evidence="2" type="ORF">ACFTOW_06205</name>
</gene>
<organism evidence="2 3">
    <name type="scientific">Lacimonas salitolerans</name>
    <dbReference type="NCBI Taxonomy" id="1323750"/>
    <lineage>
        <taxon>Bacteria</taxon>
        <taxon>Pseudomonadati</taxon>
        <taxon>Pseudomonadota</taxon>
        <taxon>Alphaproteobacteria</taxon>
        <taxon>Rhodobacterales</taxon>
        <taxon>Paracoccaceae</taxon>
        <taxon>Lacimonas</taxon>
    </lineage>
</organism>
<name>A0ABW4EFR5_9RHOB</name>
<evidence type="ECO:0000313" key="3">
    <source>
        <dbReference type="Proteomes" id="UP001597186"/>
    </source>
</evidence>
<feature type="domain" description="DUF6869" evidence="1">
    <location>
        <begin position="50"/>
        <end position="149"/>
    </location>
</feature>
<dbReference type="RefSeq" id="WP_379914167.1">
    <property type="nucleotide sequence ID" value="NZ_JBHUDD010000043.1"/>
</dbReference>
<dbReference type="EMBL" id="JBHUDD010000043">
    <property type="protein sequence ID" value="MFD1508989.1"/>
    <property type="molecule type" value="Genomic_DNA"/>
</dbReference>
<accession>A0ABW4EFR5</accession>
<proteinExistence type="predicted"/>
<dbReference type="Proteomes" id="UP001597186">
    <property type="component" value="Unassembled WGS sequence"/>
</dbReference>